<proteinExistence type="predicted"/>
<comment type="caution">
    <text evidence="1">The sequence shown here is derived from an EMBL/GenBank/DDBJ whole genome shotgun (WGS) entry which is preliminary data.</text>
</comment>
<dbReference type="Proteomes" id="UP000199271">
    <property type="component" value="Unassembled WGS sequence"/>
</dbReference>
<sequence length="66" mass="7236">MHILANGDLIIANQNAVKSGQNAGTSKDYEITLVPKKSYAKDSQAVGYGDMTFAYPGDNSKYKLHW</sequence>
<dbReference type="EMBL" id="FBSY01000014">
    <property type="protein sequence ID" value="CUW14229.1"/>
    <property type="molecule type" value="Genomic_DNA"/>
</dbReference>
<evidence type="ECO:0000313" key="2">
    <source>
        <dbReference type="Proteomes" id="UP000199271"/>
    </source>
</evidence>
<organism evidence="1 2">
    <name type="scientific">Leuconostoc gasicomitatum</name>
    <dbReference type="NCBI Taxonomy" id="115778"/>
    <lineage>
        <taxon>Bacteria</taxon>
        <taxon>Bacillati</taxon>
        <taxon>Bacillota</taxon>
        <taxon>Bacilli</taxon>
        <taxon>Lactobacillales</taxon>
        <taxon>Lactobacillaceae</taxon>
        <taxon>Leuconostoc</taxon>
        <taxon>Leuconostoc gelidum group</taxon>
    </lineage>
</organism>
<gene>
    <name evidence="1" type="ORF">C122C_0029</name>
</gene>
<dbReference type="RefSeq" id="WP_257641205.1">
    <property type="nucleotide sequence ID" value="NZ_FBSY01000014.1"/>
</dbReference>
<evidence type="ECO:0000313" key="1">
    <source>
        <dbReference type="EMBL" id="CUW14229.1"/>
    </source>
</evidence>
<protein>
    <submittedName>
        <fullName evidence="1">Conserved domain protein</fullName>
    </submittedName>
</protein>
<name>A0ABM9V5E8_9LACO</name>
<accession>A0ABM9V5E8</accession>
<reference evidence="1 2" key="1">
    <citation type="submission" date="2015-12" db="EMBL/GenBank/DDBJ databases">
        <authorList>
            <person name="Andreevskaya M."/>
        </authorList>
    </citation>
    <scope>NUCLEOTIDE SEQUENCE [LARGE SCALE GENOMIC DNA]</scope>
    <source>
        <strain evidence="1 2">C122c</strain>
    </source>
</reference>
<keyword evidence="2" id="KW-1185">Reference proteome</keyword>